<evidence type="ECO:0000256" key="3">
    <source>
        <dbReference type="ARBA" id="ARBA00023163"/>
    </source>
</evidence>
<evidence type="ECO:0000256" key="2">
    <source>
        <dbReference type="ARBA" id="ARBA00023125"/>
    </source>
</evidence>
<dbReference type="EMBL" id="JAGRYU010000012">
    <property type="protein sequence ID" value="MBU4682137.1"/>
    <property type="molecule type" value="Genomic_DNA"/>
</dbReference>
<keyword evidence="6" id="KW-1185">Reference proteome</keyword>
<dbReference type="PANTHER" id="PTHR44846">
    <property type="entry name" value="MANNOSYL-D-GLYCERATE TRANSPORT/METABOLISM SYSTEM REPRESSOR MNGR-RELATED"/>
    <property type="match status" value="1"/>
</dbReference>
<dbReference type="Pfam" id="PF07702">
    <property type="entry name" value="UTRA"/>
    <property type="match status" value="1"/>
</dbReference>
<gene>
    <name evidence="5" type="ORF">KC222_08945</name>
</gene>
<name>A0ABS6DGD7_9ENTR</name>
<dbReference type="InterPro" id="IPR050679">
    <property type="entry name" value="Bact_HTH_transcr_reg"/>
</dbReference>
<dbReference type="RefSeq" id="WP_216375417.1">
    <property type="nucleotide sequence ID" value="NZ_JAGRYT010000019.1"/>
</dbReference>
<accession>A0ABS6DGD7</accession>
<dbReference type="SMART" id="SM00866">
    <property type="entry name" value="UTRA"/>
    <property type="match status" value="1"/>
</dbReference>
<evidence type="ECO:0000313" key="5">
    <source>
        <dbReference type="EMBL" id="MBU4682137.1"/>
    </source>
</evidence>
<protein>
    <submittedName>
        <fullName evidence="5">GntR family transcriptional regulator</fullName>
    </submittedName>
</protein>
<proteinExistence type="predicted"/>
<organism evidence="5 6">
    <name type="scientific">Cedecea davisae</name>
    <dbReference type="NCBI Taxonomy" id="158484"/>
    <lineage>
        <taxon>Bacteria</taxon>
        <taxon>Pseudomonadati</taxon>
        <taxon>Pseudomonadota</taxon>
        <taxon>Gammaproteobacteria</taxon>
        <taxon>Enterobacterales</taxon>
        <taxon>Enterobacteriaceae</taxon>
        <taxon>Cedecea</taxon>
    </lineage>
</organism>
<dbReference type="PANTHER" id="PTHR44846:SF1">
    <property type="entry name" value="MANNOSYL-D-GLYCERATE TRANSPORT_METABOLISM SYSTEM REPRESSOR MNGR-RELATED"/>
    <property type="match status" value="1"/>
</dbReference>
<comment type="caution">
    <text evidence="5">The sequence shown here is derived from an EMBL/GenBank/DDBJ whole genome shotgun (WGS) entry which is preliminary data.</text>
</comment>
<dbReference type="InterPro" id="IPR000524">
    <property type="entry name" value="Tscrpt_reg_HTH_GntR"/>
</dbReference>
<sequence>MIYKSIADRLRVRLNSADYTIGSPLPGEKKLADEFGVSRMTIRKAVDLLVGWGLVKRRQGSGTWVTKKDVHHETTNLTGFVEVMRSQGKEVMSEVLEFSIMPAPPAIASLLRIKIDEKIYYSRRVRAVGGKPLMVEDSYMPVKLFRNLSMAHLEGSKFSYIEEECRIIISGNYETLTPVLADTKTAKLLNIAEGTPILRITSLSYSDSGEFLNYSVMFRNASEYQVDYHLRRDHAKTLSVSPDSAATQSPQNSTASN</sequence>
<keyword evidence="3" id="KW-0804">Transcription</keyword>
<keyword evidence="2" id="KW-0238">DNA-binding</keyword>
<dbReference type="CDD" id="cd07377">
    <property type="entry name" value="WHTH_GntR"/>
    <property type="match status" value="1"/>
</dbReference>
<evidence type="ECO:0000256" key="1">
    <source>
        <dbReference type="ARBA" id="ARBA00023015"/>
    </source>
</evidence>
<evidence type="ECO:0000259" key="4">
    <source>
        <dbReference type="PROSITE" id="PS50949"/>
    </source>
</evidence>
<dbReference type="InterPro" id="IPR011663">
    <property type="entry name" value="UTRA"/>
</dbReference>
<dbReference type="SMART" id="SM00345">
    <property type="entry name" value="HTH_GNTR"/>
    <property type="match status" value="1"/>
</dbReference>
<dbReference type="Proteomes" id="UP000686327">
    <property type="component" value="Unassembled WGS sequence"/>
</dbReference>
<evidence type="ECO:0000313" key="6">
    <source>
        <dbReference type="Proteomes" id="UP000686327"/>
    </source>
</evidence>
<reference evidence="6" key="1">
    <citation type="submission" date="2023-07" db="EMBL/GenBank/DDBJ databases">
        <title>Cedecea davisae an AmpC producer and its therapeutic implications.</title>
        <authorList>
            <person name="Notter J."/>
        </authorList>
    </citation>
    <scope>NUCLEOTIDE SEQUENCE [LARGE SCALE GENOMIC DNA]</scope>
    <source>
        <strain evidence="6">1</strain>
    </source>
</reference>
<dbReference type="PROSITE" id="PS50949">
    <property type="entry name" value="HTH_GNTR"/>
    <property type="match status" value="1"/>
</dbReference>
<keyword evidence="1" id="KW-0805">Transcription regulation</keyword>
<feature type="domain" description="HTH gntR-type" evidence="4">
    <location>
        <begin position="1"/>
        <end position="68"/>
    </location>
</feature>
<dbReference type="Pfam" id="PF00392">
    <property type="entry name" value="GntR"/>
    <property type="match status" value="1"/>
</dbReference>